<organism evidence="1 2">
    <name type="scientific">Paenibacillus aceris</name>
    <dbReference type="NCBI Taxonomy" id="869555"/>
    <lineage>
        <taxon>Bacteria</taxon>
        <taxon>Bacillati</taxon>
        <taxon>Bacillota</taxon>
        <taxon>Bacilli</taxon>
        <taxon>Bacillales</taxon>
        <taxon>Paenibacillaceae</taxon>
        <taxon>Paenibacillus</taxon>
    </lineage>
</organism>
<dbReference type="Pfam" id="PF00702">
    <property type="entry name" value="Hydrolase"/>
    <property type="match status" value="1"/>
</dbReference>
<dbReference type="Gene3D" id="3.40.50.1000">
    <property type="entry name" value="HAD superfamily/HAD-like"/>
    <property type="match status" value="1"/>
</dbReference>
<dbReference type="InterPro" id="IPR023214">
    <property type="entry name" value="HAD_sf"/>
</dbReference>
<accession>A0ABS4I5P0</accession>
<evidence type="ECO:0000313" key="1">
    <source>
        <dbReference type="EMBL" id="MBP1966241.1"/>
    </source>
</evidence>
<dbReference type="RefSeq" id="WP_167052344.1">
    <property type="nucleotide sequence ID" value="NZ_JAAOZR010000002.1"/>
</dbReference>
<evidence type="ECO:0000313" key="2">
    <source>
        <dbReference type="Proteomes" id="UP001519344"/>
    </source>
</evidence>
<name>A0ABS4I5P0_9BACL</name>
<gene>
    <name evidence="1" type="ORF">J2Z65_005500</name>
</gene>
<sequence>MLKVPHTPISSADLLLWKQDRYLSVLVGKLQDVGLLSLDIFDTLLFRTCANPSDVFIQIAEQAHQRDCLKASVTPAAFKEMRIRAEYKARERQAARTGFGEVTLELIYDEMPESIVSRDKLVQLEVEIEAEVCYLNPHVASLLYACKKEQIPVALLSDMYLSSDRIRQILASAGLDLSSVDTLLVSSEEHEGKSSGHLFARLKELYPQIDASAIVHIGDNVAADVEGAAKAGVRGLHYPVVPEHFDSLHHWEFVRHGDVLPEWKSLRKLAAATDLTIGYGEKERMLYQFGSDVIGPFLHTLCEWVLDICVQEGITCVNPLMREAYLLAPMLEHAAQLRGVELQIKPVYVSRQATFMAGLERFGEAELAYLLGIHGLKMGELFEVLDIGVEEEQLKAYLAEPIEACRHISGDSGQTIFDLLRSYLLSDSVQRKLLASIERHRQLFVGYLRQEFGAPERLVTVDIGFQGTIQGALEKIVSLAGLQPQMTHLLAVGTNRLDELRLHGMDIRSMLRSGSGGSEAGKRIARTPAFLEELMMGGFGSTLRYVEEESGRMIPVQAQLHRTDEEYAGKQACQKGAIAFQSYYTYLLLQKEGRLTRASKQLEEWSKPLHRVLVMPKPEEARTLGDLTHQDNFCTEYIAPICGVVAEEWYLAGPEAFLNSCNYAPSVLNVNWPQGMATRRFPYYLYHYYLRFGDSFGSQAMIFDTILRVKKDGIRSLILYGTGTFAEQVLKTAWFHGLQIPYWIDPAAGAGATPWGRFSYLTLEQARAISVESGSGAPAFLIATLSELEAYPNQILKAFEDVRVVPKLYQLRP</sequence>
<dbReference type="EMBL" id="JAGGKV010000019">
    <property type="protein sequence ID" value="MBP1966241.1"/>
    <property type="molecule type" value="Genomic_DNA"/>
</dbReference>
<dbReference type="SUPFAM" id="SSF56784">
    <property type="entry name" value="HAD-like"/>
    <property type="match status" value="1"/>
</dbReference>
<dbReference type="Gene3D" id="1.10.150.400">
    <property type="match status" value="1"/>
</dbReference>
<dbReference type="Proteomes" id="UP001519344">
    <property type="component" value="Unassembled WGS sequence"/>
</dbReference>
<comment type="caution">
    <text evidence="1">The sequence shown here is derived from an EMBL/GenBank/DDBJ whole genome shotgun (WGS) entry which is preliminary data.</text>
</comment>
<keyword evidence="2" id="KW-1185">Reference proteome</keyword>
<reference evidence="1 2" key="1">
    <citation type="submission" date="2021-03" db="EMBL/GenBank/DDBJ databases">
        <title>Genomic Encyclopedia of Type Strains, Phase IV (KMG-IV): sequencing the most valuable type-strain genomes for metagenomic binning, comparative biology and taxonomic classification.</title>
        <authorList>
            <person name="Goeker M."/>
        </authorList>
    </citation>
    <scope>NUCLEOTIDE SEQUENCE [LARGE SCALE GENOMIC DNA]</scope>
    <source>
        <strain evidence="1 2">DSM 24950</strain>
    </source>
</reference>
<protein>
    <submittedName>
        <fullName evidence="1">FMN phosphatase YigB (HAD superfamily)</fullName>
    </submittedName>
</protein>
<dbReference type="InterPro" id="IPR036412">
    <property type="entry name" value="HAD-like_sf"/>
</dbReference>
<proteinExistence type="predicted"/>